<evidence type="ECO:0000259" key="1">
    <source>
        <dbReference type="PROSITE" id="PS50097"/>
    </source>
</evidence>
<dbReference type="EMBL" id="CALNXI010000088">
    <property type="protein sequence ID" value="CAH3018474.1"/>
    <property type="molecule type" value="Genomic_DNA"/>
</dbReference>
<dbReference type="SUPFAM" id="SSF54695">
    <property type="entry name" value="POZ domain"/>
    <property type="match status" value="1"/>
</dbReference>
<proteinExistence type="predicted"/>
<dbReference type="InterPro" id="IPR011333">
    <property type="entry name" value="SKP1/BTB/POZ_sf"/>
</dbReference>
<dbReference type="PANTHER" id="PTHR45774:SF3">
    <property type="entry name" value="BTB (POZ) DOMAIN-CONTAINING 2B-RELATED"/>
    <property type="match status" value="1"/>
</dbReference>
<dbReference type="Pfam" id="PF07707">
    <property type="entry name" value="BACK"/>
    <property type="match status" value="1"/>
</dbReference>
<keyword evidence="3" id="KW-1185">Reference proteome</keyword>
<dbReference type="Proteomes" id="UP001159427">
    <property type="component" value="Unassembled WGS sequence"/>
</dbReference>
<comment type="caution">
    <text evidence="2">The sequence shown here is derived from an EMBL/GenBank/DDBJ whole genome shotgun (WGS) entry which is preliminary data.</text>
</comment>
<organism evidence="2 3">
    <name type="scientific">Porites evermanni</name>
    <dbReference type="NCBI Taxonomy" id="104178"/>
    <lineage>
        <taxon>Eukaryota</taxon>
        <taxon>Metazoa</taxon>
        <taxon>Cnidaria</taxon>
        <taxon>Anthozoa</taxon>
        <taxon>Hexacorallia</taxon>
        <taxon>Scleractinia</taxon>
        <taxon>Fungiina</taxon>
        <taxon>Poritidae</taxon>
        <taxon>Porites</taxon>
    </lineage>
</organism>
<dbReference type="Gene3D" id="3.30.710.10">
    <property type="entry name" value="Potassium Channel Kv1.1, Chain A"/>
    <property type="match status" value="1"/>
</dbReference>
<reference evidence="2 3" key="1">
    <citation type="submission" date="2022-05" db="EMBL/GenBank/DDBJ databases">
        <authorList>
            <consortium name="Genoscope - CEA"/>
            <person name="William W."/>
        </authorList>
    </citation>
    <scope>NUCLEOTIDE SEQUENCE [LARGE SCALE GENOMIC DNA]</scope>
</reference>
<dbReference type="SMART" id="SM00875">
    <property type="entry name" value="BACK"/>
    <property type="match status" value="1"/>
</dbReference>
<name>A0ABN8LSE7_9CNID</name>
<sequence length="479" mass="55075">MAVNEEERWQAMKSTVLERNSFMFNNSLMSDIKFVFPNNTIIPAHKYVLAISSSVFFSMFYSDQTESRNTIEITDCDATFFLNFLRFIYTDEVYFEDVDCAMKVWQIAEKYDVPLLARECVMFIDGNMNPAQSIDVLQHAREVNEKTLETACWEMIDHNAETISEDECFLRIEKEFLLSFIERSSLHIEETQLFHAINRWAVQRCQENNLVCDGPNKRSVLGEDVLKNVRFSLMLPNQFTDQVVPKNILTNEEVIQEFVRFSQDYSEITRAASFCTRYCRIAGDSLNLQTGVQLSDTLTLKASKPVLLCGLQFVFEDSKETEGHLSLVLWRQGVKIKRLTAKSEAASWNTGWSFFGENKVFFNRPISLDEETCYTIELLGASSRSTKYYVRCSNTTGITQRASSGHYSRPTNSSRSTDVTFKFCGGLFKDAIPENPYFGLISKVLFQDFSTKQLSSSEDDIYSVKEDFYEEYLPPGVSD</sequence>
<dbReference type="InterPro" id="IPR011705">
    <property type="entry name" value="BACK"/>
</dbReference>
<dbReference type="Pfam" id="PF00651">
    <property type="entry name" value="BTB"/>
    <property type="match status" value="1"/>
</dbReference>
<evidence type="ECO:0000313" key="2">
    <source>
        <dbReference type="EMBL" id="CAH3018474.1"/>
    </source>
</evidence>
<accession>A0ABN8LSE7</accession>
<dbReference type="InterPro" id="IPR000210">
    <property type="entry name" value="BTB/POZ_dom"/>
</dbReference>
<dbReference type="SMART" id="SM00225">
    <property type="entry name" value="BTB"/>
    <property type="match status" value="1"/>
</dbReference>
<dbReference type="Gene3D" id="2.60.120.820">
    <property type="entry name" value="PHR domain"/>
    <property type="match status" value="1"/>
</dbReference>
<gene>
    <name evidence="2" type="ORF">PEVE_00043312</name>
</gene>
<dbReference type="PANTHER" id="PTHR45774">
    <property type="entry name" value="BTB/POZ DOMAIN-CONTAINING"/>
    <property type="match status" value="1"/>
</dbReference>
<evidence type="ECO:0000313" key="3">
    <source>
        <dbReference type="Proteomes" id="UP001159427"/>
    </source>
</evidence>
<dbReference type="Gene3D" id="1.25.40.420">
    <property type="match status" value="1"/>
</dbReference>
<dbReference type="InterPro" id="IPR038648">
    <property type="entry name" value="PHR_sf"/>
</dbReference>
<feature type="domain" description="BTB" evidence="1">
    <location>
        <begin position="30"/>
        <end position="97"/>
    </location>
</feature>
<dbReference type="PROSITE" id="PS50097">
    <property type="entry name" value="BTB"/>
    <property type="match status" value="1"/>
</dbReference>
<protein>
    <recommendedName>
        <fullName evidence="1">BTB domain-containing protein</fullName>
    </recommendedName>
</protein>